<sequence>MLSSDLLSCGIDRWYPDLRRLTIRSVLVPLPPDFAAYLVADGVVLPGGDDEAGASPAGEEADDESADGSAALALPASFEAVRRAIDDGIERLGGAVFVKLNWSAPRDAAWVLGGSLKCTSSEDVLLLLQSSDRAAHDLTEARRMCEDAAAAGEGGAGVDAAGEPHGFVLALRKWCELQPSREFRCFRGAGGRLLAACQRDRFSHFPELGARRSRDLGLLEAFGRELPSAPARVVWDAYVDRNDKVHLVDLAPFHESTDPLLFEWEELVALDDAAASPPQLRLVAEGHIAPSASIYNGWPQELQQLGQQDLESLIQTAQKAAKSADS</sequence>
<accession>A0A0D3I8G4</accession>
<dbReference type="GO" id="GO:0005737">
    <property type="term" value="C:cytoplasm"/>
    <property type="evidence" value="ECO:0007669"/>
    <property type="project" value="TreeGrafter"/>
</dbReference>
<dbReference type="GeneID" id="17253725"/>
<dbReference type="AlphaFoldDB" id="A0A0D3I8G4"/>
<dbReference type="KEGG" id="ehx:EMIHUDRAFT_106575"/>
<protein>
    <recommendedName>
        <fullName evidence="4">Cell division cycle protein 123</fullName>
    </recommendedName>
</protein>
<dbReference type="PANTHER" id="PTHR15323">
    <property type="entry name" value="D123 PROTEIN"/>
    <property type="match status" value="1"/>
</dbReference>
<dbReference type="HOGENOM" id="CLU_034402_1_0_1"/>
<dbReference type="PaxDb" id="2903-EOD07549"/>
<dbReference type="RefSeq" id="XP_005759978.1">
    <property type="nucleotide sequence ID" value="XM_005759921.1"/>
</dbReference>
<dbReference type="eggNOG" id="KOG2983">
    <property type="taxonomic scope" value="Eukaryota"/>
</dbReference>
<keyword evidence="3" id="KW-1185">Reference proteome</keyword>
<dbReference type="PANTHER" id="PTHR15323:SF6">
    <property type="entry name" value="CELL DIVISION CYCLE PROTEIN 123 HOMOLOG"/>
    <property type="match status" value="1"/>
</dbReference>
<dbReference type="Proteomes" id="UP000013827">
    <property type="component" value="Unassembled WGS sequence"/>
</dbReference>
<dbReference type="OMA" id="TFPDPNF"/>
<evidence type="ECO:0000256" key="1">
    <source>
        <dbReference type="ARBA" id="ARBA00011047"/>
    </source>
</evidence>
<dbReference type="InterPro" id="IPR009772">
    <property type="entry name" value="CDC123"/>
</dbReference>
<name>A0A0D3I8G4_EMIH1</name>
<evidence type="ECO:0000313" key="3">
    <source>
        <dbReference type="Proteomes" id="UP000013827"/>
    </source>
</evidence>
<dbReference type="EnsemblProtists" id="EOD07549">
    <property type="protein sequence ID" value="EOD07549"/>
    <property type="gene ID" value="EMIHUDRAFT_106575"/>
</dbReference>
<dbReference type="Pfam" id="PF07065">
    <property type="entry name" value="D123"/>
    <property type="match status" value="1"/>
</dbReference>
<reference evidence="3" key="1">
    <citation type="journal article" date="2013" name="Nature">
        <title>Pan genome of the phytoplankton Emiliania underpins its global distribution.</title>
        <authorList>
            <person name="Read B.A."/>
            <person name="Kegel J."/>
            <person name="Klute M.J."/>
            <person name="Kuo A."/>
            <person name="Lefebvre S.C."/>
            <person name="Maumus F."/>
            <person name="Mayer C."/>
            <person name="Miller J."/>
            <person name="Monier A."/>
            <person name="Salamov A."/>
            <person name="Young J."/>
            <person name="Aguilar M."/>
            <person name="Claverie J.M."/>
            <person name="Frickenhaus S."/>
            <person name="Gonzalez K."/>
            <person name="Herman E.K."/>
            <person name="Lin Y.C."/>
            <person name="Napier J."/>
            <person name="Ogata H."/>
            <person name="Sarno A.F."/>
            <person name="Shmutz J."/>
            <person name="Schroeder D."/>
            <person name="de Vargas C."/>
            <person name="Verret F."/>
            <person name="von Dassow P."/>
            <person name="Valentin K."/>
            <person name="Van de Peer Y."/>
            <person name="Wheeler G."/>
            <person name="Dacks J.B."/>
            <person name="Delwiche C.F."/>
            <person name="Dyhrman S.T."/>
            <person name="Glockner G."/>
            <person name="John U."/>
            <person name="Richards T."/>
            <person name="Worden A.Z."/>
            <person name="Zhang X."/>
            <person name="Grigoriev I.V."/>
            <person name="Allen A.E."/>
            <person name="Bidle K."/>
            <person name="Borodovsky M."/>
            <person name="Bowler C."/>
            <person name="Brownlee C."/>
            <person name="Cock J.M."/>
            <person name="Elias M."/>
            <person name="Gladyshev V.N."/>
            <person name="Groth M."/>
            <person name="Guda C."/>
            <person name="Hadaegh A."/>
            <person name="Iglesias-Rodriguez M.D."/>
            <person name="Jenkins J."/>
            <person name="Jones B.M."/>
            <person name="Lawson T."/>
            <person name="Leese F."/>
            <person name="Lindquist E."/>
            <person name="Lobanov A."/>
            <person name="Lomsadze A."/>
            <person name="Malik S.B."/>
            <person name="Marsh M.E."/>
            <person name="Mackinder L."/>
            <person name="Mock T."/>
            <person name="Mueller-Roeber B."/>
            <person name="Pagarete A."/>
            <person name="Parker M."/>
            <person name="Probert I."/>
            <person name="Quesneville H."/>
            <person name="Raines C."/>
            <person name="Rensing S.A."/>
            <person name="Riano-Pachon D.M."/>
            <person name="Richier S."/>
            <person name="Rokitta S."/>
            <person name="Shiraiwa Y."/>
            <person name="Soanes D.M."/>
            <person name="van der Giezen M."/>
            <person name="Wahlund T.M."/>
            <person name="Williams B."/>
            <person name="Wilson W."/>
            <person name="Wolfe G."/>
            <person name="Wurch L.L."/>
        </authorList>
    </citation>
    <scope>NUCLEOTIDE SEQUENCE</scope>
</reference>
<organism evidence="2 3">
    <name type="scientific">Emiliania huxleyi (strain CCMP1516)</name>
    <dbReference type="NCBI Taxonomy" id="280463"/>
    <lineage>
        <taxon>Eukaryota</taxon>
        <taxon>Haptista</taxon>
        <taxon>Haptophyta</taxon>
        <taxon>Prymnesiophyceae</taxon>
        <taxon>Isochrysidales</taxon>
        <taxon>Noelaerhabdaceae</taxon>
        <taxon>Emiliania</taxon>
    </lineage>
</organism>
<evidence type="ECO:0008006" key="4">
    <source>
        <dbReference type="Google" id="ProtNLM"/>
    </source>
</evidence>
<comment type="similarity">
    <text evidence="1">Belongs to the CDC123 family.</text>
</comment>
<reference evidence="2" key="2">
    <citation type="submission" date="2024-10" db="UniProtKB">
        <authorList>
            <consortium name="EnsemblProtists"/>
        </authorList>
    </citation>
    <scope>IDENTIFICATION</scope>
</reference>
<dbReference type="STRING" id="2903.R1DFN2"/>
<proteinExistence type="inferred from homology"/>
<evidence type="ECO:0000313" key="2">
    <source>
        <dbReference type="EnsemblProtists" id="EOD07549"/>
    </source>
</evidence>